<evidence type="ECO:0000313" key="3">
    <source>
        <dbReference type="Proteomes" id="UP000018439"/>
    </source>
</evidence>
<accession>F3ZQK3</accession>
<dbReference type="AlphaFoldDB" id="F3ZQK3"/>
<feature type="chain" id="PRO_5003303767" evidence="1">
    <location>
        <begin position="20"/>
        <end position="322"/>
    </location>
</feature>
<dbReference type="Gene3D" id="1.25.40.10">
    <property type="entry name" value="Tetratricopeptide repeat domain"/>
    <property type="match status" value="1"/>
</dbReference>
<dbReference type="InterPro" id="IPR011990">
    <property type="entry name" value="TPR-like_helical_dom_sf"/>
</dbReference>
<dbReference type="Pfam" id="PF20329">
    <property type="entry name" value="DUF6624"/>
    <property type="match status" value="1"/>
</dbReference>
<dbReference type="HOGENOM" id="CLU_080671_0_0_10"/>
<gene>
    <name evidence="2" type="ORF">Bcop_1606</name>
</gene>
<organism evidence="2 3">
    <name type="scientific">Bacteroides coprosuis DSM 18011</name>
    <dbReference type="NCBI Taxonomy" id="679937"/>
    <lineage>
        <taxon>Bacteria</taxon>
        <taxon>Pseudomonadati</taxon>
        <taxon>Bacteroidota</taxon>
        <taxon>Bacteroidia</taxon>
        <taxon>Bacteroidales</taxon>
        <taxon>Bacteroidaceae</taxon>
        <taxon>Bacteroides</taxon>
    </lineage>
</organism>
<dbReference type="eggNOG" id="COG4403">
    <property type="taxonomic scope" value="Bacteria"/>
</dbReference>
<reference evidence="2 3" key="1">
    <citation type="journal article" date="2011" name="Stand. Genomic Sci.">
        <title>Non-contiguous finished genome sequence of Bacteroides coprosuis type strain (PC139).</title>
        <authorList>
            <person name="Land M."/>
            <person name="Held B."/>
            <person name="Gronow S."/>
            <person name="Abt B."/>
            <person name="Lucas S."/>
            <person name="Del Rio T.G."/>
            <person name="Nolan M."/>
            <person name="Tice H."/>
            <person name="Cheng J.F."/>
            <person name="Pitluck S."/>
            <person name="Liolios K."/>
            <person name="Pagani I."/>
            <person name="Ivanova N."/>
            <person name="Mavromatis K."/>
            <person name="Mikhailova N."/>
            <person name="Pati A."/>
            <person name="Tapia R."/>
            <person name="Han C."/>
            <person name="Goodwin L."/>
            <person name="Chen A."/>
            <person name="Palaniappan K."/>
            <person name="Hauser L."/>
            <person name="Brambilla E.M."/>
            <person name="Rohde M."/>
            <person name="Goker M."/>
            <person name="Detter J.C."/>
            <person name="Woyke T."/>
            <person name="Bristow J."/>
            <person name="Eisen J.A."/>
            <person name="Markowitz V."/>
            <person name="Hugenholtz P."/>
            <person name="Kyrpides N.C."/>
            <person name="Klenk H.P."/>
            <person name="Lapidus A."/>
        </authorList>
    </citation>
    <scope>NUCLEOTIDE SEQUENCE</scope>
    <source>
        <strain evidence="2 3">DSM 18011</strain>
    </source>
</reference>
<dbReference type="InterPro" id="IPR046732">
    <property type="entry name" value="DUF6624"/>
</dbReference>
<dbReference type="EMBL" id="CM001167">
    <property type="protein sequence ID" value="EGJ71798.1"/>
    <property type="molecule type" value="Genomic_DNA"/>
</dbReference>
<proteinExistence type="predicted"/>
<dbReference type="OrthoDB" id="1164858at2"/>
<feature type="signal peptide" evidence="1">
    <location>
        <begin position="1"/>
        <end position="19"/>
    </location>
</feature>
<protein>
    <submittedName>
        <fullName evidence="2">Uncharacterized protein</fullName>
    </submittedName>
</protein>
<dbReference type="Proteomes" id="UP000018439">
    <property type="component" value="Chromosome"/>
</dbReference>
<keyword evidence="1" id="KW-0732">Signal</keyword>
<name>F3ZQK3_9BACE</name>
<keyword evidence="3" id="KW-1185">Reference proteome</keyword>
<evidence type="ECO:0000256" key="1">
    <source>
        <dbReference type="SAM" id="SignalP"/>
    </source>
</evidence>
<dbReference type="STRING" id="679937.Bcop_1606"/>
<evidence type="ECO:0000313" key="2">
    <source>
        <dbReference type="EMBL" id="EGJ71798.1"/>
    </source>
</evidence>
<dbReference type="SUPFAM" id="SSF48452">
    <property type="entry name" value="TPR-like"/>
    <property type="match status" value="1"/>
</dbReference>
<sequence length="322" mass="37229">MNRMLISTALLFGSALGFAQTDSVSIEKLIAKGDSLVIQQEFSLALTAYESAFDKGYNKVEYYVAAAMCATMEEKYEVAIQYVEKYLNSKEPNPEVVNFFTVSPQFAKLTQQAEWKKIETKLLEIQKNKRVKYNQALSNELMSILYSDQQVRQEYSEANSPTEMKLLSEKMKSIDKENHEKITHILDTYGWVGAEEVGETASLALFLVMQHADLYTQIKYRPMMEQAVMNGKLRPDNFALLIDRIEIRQNRPQIYGTQIIPDDSNEPVVYPIKYIDEVDVRRNELGLVPLSVYVEQMTGKPWNKVEYKKQLPQLEKRYILKK</sequence>